<accession>A0A1J4JCI7</accession>
<dbReference type="InterPro" id="IPR032675">
    <property type="entry name" value="LRR_dom_sf"/>
</dbReference>
<dbReference type="InterPro" id="IPR001611">
    <property type="entry name" value="Leu-rich_rpt"/>
</dbReference>
<sequence>MNKNSGRKSSATKKITPKKDIINPFVTEFQQTCKTMNYTDQEMINKISSMIQQYDNQLRFVNYVLNAPLCKLLLKFLQKHTKLQQLTFYSCVIQDETFIQTLSNEFPKNTANCLSMDFMPVTREQILPLLNTPTLDILSLRGIQTLTSYDYKTHEERPFPLTLNQFFNTLSTSSIKVLNLYDCHIGDVGAIAMANTLMFNTNLQCLSLARNRIGDKGAIALSKSLTNYVLSEQESVIVGMFISEENKSKITDDGGNLAKKRKGQKPPPKKPPPKAVTKKGGSQRLQALINFDPNASISPVVSEKWKLVENSPDNQKIIPGNKTLNTLLLDENEIKKDGIAALKMMLSMNKYIINFSITKNLDVEEELLQSLTRKNE</sequence>
<dbReference type="SMART" id="SM00368">
    <property type="entry name" value="LRR_RI"/>
    <property type="match status" value="3"/>
</dbReference>
<comment type="caution">
    <text evidence="2">The sequence shown here is derived from an EMBL/GenBank/DDBJ whole genome shotgun (WGS) entry which is preliminary data.</text>
</comment>
<organism evidence="2 3">
    <name type="scientific">Tritrichomonas foetus</name>
    <dbReference type="NCBI Taxonomy" id="1144522"/>
    <lineage>
        <taxon>Eukaryota</taxon>
        <taxon>Metamonada</taxon>
        <taxon>Parabasalia</taxon>
        <taxon>Tritrichomonadida</taxon>
        <taxon>Tritrichomonadidae</taxon>
        <taxon>Tritrichomonas</taxon>
    </lineage>
</organism>
<dbReference type="Gene3D" id="3.80.10.10">
    <property type="entry name" value="Ribonuclease Inhibitor"/>
    <property type="match status" value="1"/>
</dbReference>
<dbReference type="InterPro" id="IPR053040">
    <property type="entry name" value="LRR-containing_protein_71"/>
</dbReference>
<reference evidence="2" key="1">
    <citation type="submission" date="2016-10" db="EMBL/GenBank/DDBJ databases">
        <authorList>
            <person name="Benchimol M."/>
            <person name="Almeida L.G."/>
            <person name="Vasconcelos A.T."/>
            <person name="Perreira-Neves A."/>
            <person name="Rosa I.A."/>
            <person name="Tasca T."/>
            <person name="Bogo M.R."/>
            <person name="de Souza W."/>
        </authorList>
    </citation>
    <scope>NUCLEOTIDE SEQUENCE [LARGE SCALE GENOMIC DNA]</scope>
    <source>
        <strain evidence="2">K</strain>
    </source>
</reference>
<dbReference type="AlphaFoldDB" id="A0A1J4JCI7"/>
<evidence type="ECO:0000313" key="2">
    <source>
        <dbReference type="EMBL" id="OHS95975.1"/>
    </source>
</evidence>
<feature type="compositionally biased region" description="Basic residues" evidence="1">
    <location>
        <begin position="258"/>
        <end position="272"/>
    </location>
</feature>
<dbReference type="Proteomes" id="UP000179807">
    <property type="component" value="Unassembled WGS sequence"/>
</dbReference>
<proteinExistence type="predicted"/>
<dbReference type="PANTHER" id="PTHR46984:SF1">
    <property type="entry name" value="LEUCINE-RICH REPEAT-CONTAINING PROTEIN 71"/>
    <property type="match status" value="1"/>
</dbReference>
<evidence type="ECO:0000256" key="1">
    <source>
        <dbReference type="SAM" id="MobiDB-lite"/>
    </source>
</evidence>
<dbReference type="PANTHER" id="PTHR46984">
    <property type="entry name" value="LEUCINE-RICH REPEAT-CONTAINING PROTEIN 71"/>
    <property type="match status" value="1"/>
</dbReference>
<dbReference type="GeneID" id="94846394"/>
<dbReference type="OrthoDB" id="120976at2759"/>
<feature type="region of interest" description="Disordered" evidence="1">
    <location>
        <begin position="249"/>
        <end position="280"/>
    </location>
</feature>
<gene>
    <name evidence="2" type="ORF">TRFO_37871</name>
</gene>
<evidence type="ECO:0008006" key="4">
    <source>
        <dbReference type="Google" id="ProtNLM"/>
    </source>
</evidence>
<keyword evidence="3" id="KW-1185">Reference proteome</keyword>
<dbReference type="Pfam" id="PF13516">
    <property type="entry name" value="LRR_6"/>
    <property type="match status" value="2"/>
</dbReference>
<name>A0A1J4JCI7_9EUKA</name>
<evidence type="ECO:0000313" key="3">
    <source>
        <dbReference type="Proteomes" id="UP000179807"/>
    </source>
</evidence>
<dbReference type="VEuPathDB" id="TrichDB:TRFO_37871"/>
<dbReference type="RefSeq" id="XP_068349112.1">
    <property type="nucleotide sequence ID" value="XM_068511690.1"/>
</dbReference>
<protein>
    <recommendedName>
        <fullName evidence="4">Leucine Rich Repeat family protein</fullName>
    </recommendedName>
</protein>
<dbReference type="SUPFAM" id="SSF52047">
    <property type="entry name" value="RNI-like"/>
    <property type="match status" value="1"/>
</dbReference>
<dbReference type="EMBL" id="MLAK01001207">
    <property type="protein sequence ID" value="OHS95975.1"/>
    <property type="molecule type" value="Genomic_DNA"/>
</dbReference>